<reference evidence="2" key="2">
    <citation type="submission" date="2025-08" db="UniProtKB">
        <authorList>
            <consortium name="Ensembl"/>
        </authorList>
    </citation>
    <scope>IDENTIFICATION</scope>
</reference>
<evidence type="ECO:0000313" key="3">
    <source>
        <dbReference type="Proteomes" id="UP000233180"/>
    </source>
</evidence>
<organism evidence="2 3">
    <name type="scientific">Rhinopithecus bieti</name>
    <name type="common">Black snub-nosed monkey</name>
    <name type="synonym">Pygathrix bieti</name>
    <dbReference type="NCBI Taxonomy" id="61621"/>
    <lineage>
        <taxon>Eukaryota</taxon>
        <taxon>Metazoa</taxon>
        <taxon>Chordata</taxon>
        <taxon>Craniata</taxon>
        <taxon>Vertebrata</taxon>
        <taxon>Euteleostomi</taxon>
        <taxon>Mammalia</taxon>
        <taxon>Eutheria</taxon>
        <taxon>Euarchontoglires</taxon>
        <taxon>Primates</taxon>
        <taxon>Haplorrhini</taxon>
        <taxon>Catarrhini</taxon>
        <taxon>Cercopithecidae</taxon>
        <taxon>Colobinae</taxon>
        <taxon>Rhinopithecus</taxon>
    </lineage>
</organism>
<feature type="compositionally biased region" description="Polar residues" evidence="1">
    <location>
        <begin position="11"/>
        <end position="23"/>
    </location>
</feature>
<feature type="region of interest" description="Disordered" evidence="1">
    <location>
        <begin position="1"/>
        <end position="89"/>
    </location>
</feature>
<keyword evidence="3" id="KW-1185">Reference proteome</keyword>
<feature type="compositionally biased region" description="Basic and acidic residues" evidence="1">
    <location>
        <begin position="1"/>
        <end position="10"/>
    </location>
</feature>
<dbReference type="AlphaFoldDB" id="A0A2K6LX15"/>
<protein>
    <submittedName>
        <fullName evidence="2">Uncharacterized protein</fullName>
    </submittedName>
</protein>
<reference evidence="2" key="3">
    <citation type="submission" date="2025-09" db="UniProtKB">
        <authorList>
            <consortium name="Ensembl"/>
        </authorList>
    </citation>
    <scope>IDENTIFICATION</scope>
</reference>
<sequence length="113" mass="12149">MSAKDTEKQQLESTKQNPESVISQRLPRAAVGNTLRKGGPRRGGGARSSTQADSGSSDDEAASEVRSTASECPRLLSTTAEDMPRPGRVLSRACAWPWRRAYSLTSCWSAASH</sequence>
<accession>A0A2K6LX15</accession>
<feature type="compositionally biased region" description="Polar residues" evidence="1">
    <location>
        <begin position="65"/>
        <end position="80"/>
    </location>
</feature>
<proteinExistence type="predicted"/>
<evidence type="ECO:0000256" key="1">
    <source>
        <dbReference type="SAM" id="MobiDB-lite"/>
    </source>
</evidence>
<dbReference type="Ensembl" id="ENSRBIT00000052013.1">
    <property type="protein sequence ID" value="ENSRBIP00000028077.1"/>
    <property type="gene ID" value="ENSRBIG00000037921.1"/>
</dbReference>
<dbReference type="Proteomes" id="UP000233180">
    <property type="component" value="Unassembled WGS sequence"/>
</dbReference>
<name>A0A2K6LX15_RHIBE</name>
<evidence type="ECO:0000313" key="2">
    <source>
        <dbReference type="Ensembl" id="ENSRBIP00000028077.1"/>
    </source>
</evidence>
<dbReference type="GeneTree" id="ENSGT00390000013347"/>
<reference evidence="2 3" key="1">
    <citation type="submission" date="2016-06" db="EMBL/GenBank/DDBJ databases">
        <title>Genome of Rhinopithecus bieti.</title>
        <authorList>
            <person name="Wu"/>
            <person name="C.-I. and Zhang"/>
            <person name="Y."/>
        </authorList>
    </citation>
    <scope>NUCLEOTIDE SEQUENCE</scope>
</reference>